<dbReference type="EMBL" id="MVGC01000496">
    <property type="protein sequence ID" value="RJE18765.1"/>
    <property type="molecule type" value="Genomic_DNA"/>
</dbReference>
<accession>A0A3A2ZLK4</accession>
<feature type="region of interest" description="Disordered" evidence="1">
    <location>
        <begin position="1"/>
        <end position="47"/>
    </location>
</feature>
<protein>
    <submittedName>
        <fullName evidence="2">Uncharacterized protein</fullName>
    </submittedName>
</protein>
<evidence type="ECO:0000256" key="1">
    <source>
        <dbReference type="SAM" id="MobiDB-lite"/>
    </source>
</evidence>
<dbReference type="OrthoDB" id="10253329at2759"/>
<evidence type="ECO:0000313" key="3">
    <source>
        <dbReference type="Proteomes" id="UP000266188"/>
    </source>
</evidence>
<feature type="compositionally biased region" description="Basic and acidic residues" evidence="1">
    <location>
        <begin position="175"/>
        <end position="184"/>
    </location>
</feature>
<feature type="region of interest" description="Disordered" evidence="1">
    <location>
        <begin position="171"/>
        <end position="191"/>
    </location>
</feature>
<comment type="caution">
    <text evidence="2">The sequence shown here is derived from an EMBL/GenBank/DDBJ whole genome shotgun (WGS) entry which is preliminary data.</text>
</comment>
<feature type="compositionally biased region" description="Acidic residues" evidence="1">
    <location>
        <begin position="372"/>
        <end position="393"/>
    </location>
</feature>
<feature type="compositionally biased region" description="Basic and acidic residues" evidence="1">
    <location>
        <begin position="344"/>
        <end position="353"/>
    </location>
</feature>
<sequence>MNGSRSVPGPSPTRPTAAQRPVSKTESLNPREFQINQLRRRFRPEEKEDASGSLLTFGIAPSDPDFPFELEFLQCILHIPFSYPGDGRPTLKVTNPEMERSFQANVERGFDNIVDASLRFGGRGTLLGWMNSLDKQLERLLTTTERGPTLKFVANVPSKDTSQTVQKQLAQPQATERDIPEHRLSSNPQATPVYTAEEKAQAKKRRTTEMKQIEARLSRVPLFQKRPDEDSFVIPIQPTKPDRLPVPLRSIKKVKLLVPSLYPLEPSSIELQGIASDDARPVEMGFAQWIKENSNLNLMSQINYLASNIHNFAKTPIEEPKDLPQNAQADKNVSEELLPATKEPVAESEDRPHIHYVPRPPEWTVGNTASGSEDDDTDESDSEDFSEEDDEDGGAPVPGLPESNRERGVALSFPTLEFYGIELLELMSLSITIRCERCKEHMDVKNVPHVTDKSDGFSPRVETCKKCANSMSIGIIHPQLLLILPAAKY</sequence>
<evidence type="ECO:0000313" key="2">
    <source>
        <dbReference type="EMBL" id="RJE18765.1"/>
    </source>
</evidence>
<proteinExistence type="predicted"/>
<keyword evidence="3" id="KW-1185">Reference proteome</keyword>
<organism evidence="2 3">
    <name type="scientific">Aspergillus sclerotialis</name>
    <dbReference type="NCBI Taxonomy" id="2070753"/>
    <lineage>
        <taxon>Eukaryota</taxon>
        <taxon>Fungi</taxon>
        <taxon>Dikarya</taxon>
        <taxon>Ascomycota</taxon>
        <taxon>Pezizomycotina</taxon>
        <taxon>Eurotiomycetes</taxon>
        <taxon>Eurotiomycetidae</taxon>
        <taxon>Eurotiales</taxon>
        <taxon>Aspergillaceae</taxon>
        <taxon>Aspergillus</taxon>
        <taxon>Aspergillus subgen. Polypaecilum</taxon>
    </lineage>
</organism>
<dbReference type="AlphaFoldDB" id="A0A3A2ZLK4"/>
<name>A0A3A2ZLK4_9EURO</name>
<dbReference type="STRING" id="2070753.A0A3A2ZLK4"/>
<feature type="region of interest" description="Disordered" evidence="1">
    <location>
        <begin position="342"/>
        <end position="406"/>
    </location>
</feature>
<reference evidence="3" key="1">
    <citation type="submission" date="2017-02" db="EMBL/GenBank/DDBJ databases">
        <authorList>
            <person name="Tafer H."/>
            <person name="Lopandic K."/>
        </authorList>
    </citation>
    <scope>NUCLEOTIDE SEQUENCE [LARGE SCALE GENOMIC DNA]</scope>
    <source>
        <strain evidence="3">CBS 366.77</strain>
    </source>
</reference>
<dbReference type="Proteomes" id="UP000266188">
    <property type="component" value="Unassembled WGS sequence"/>
</dbReference>
<gene>
    <name evidence="2" type="ORF">PHISCL_08895</name>
</gene>